<gene>
    <name evidence="4" type="ORF">MELE44368_23510</name>
</gene>
<dbReference type="Pfam" id="PF01636">
    <property type="entry name" value="APH"/>
    <property type="match status" value="1"/>
</dbReference>
<dbReference type="SUPFAM" id="SSF56112">
    <property type="entry name" value="Protein kinase-like (PK-like)"/>
    <property type="match status" value="1"/>
</dbReference>
<reference evidence="4 5" key="1">
    <citation type="submission" date="2013-06" db="EMBL/GenBank/DDBJ databases">
        <title>The draft sequence of the Mycobacterium elephantis genome.</title>
        <authorList>
            <person name="Pettersson F.B."/>
            <person name="Das S."/>
            <person name="Dasgupta S."/>
            <person name="Bhattacharya A."/>
            <person name="Kirsebom L.A."/>
        </authorList>
    </citation>
    <scope>NUCLEOTIDE SEQUENCE [LARGE SCALE GENOMIC DNA]</scope>
    <source>
        <strain evidence="4 5">DSM 44368</strain>
    </source>
</reference>
<feature type="transmembrane region" description="Helical" evidence="1">
    <location>
        <begin position="372"/>
        <end position="390"/>
    </location>
</feature>
<dbReference type="Pfam" id="PF00535">
    <property type="entry name" value="Glycos_transf_2"/>
    <property type="match status" value="1"/>
</dbReference>
<dbReference type="PANTHER" id="PTHR43685:SF3">
    <property type="entry name" value="SLR2126 PROTEIN"/>
    <property type="match status" value="1"/>
</dbReference>
<feature type="transmembrane region" description="Helical" evidence="1">
    <location>
        <begin position="86"/>
        <end position="110"/>
    </location>
</feature>
<evidence type="ECO:0008006" key="6">
    <source>
        <dbReference type="Google" id="ProtNLM"/>
    </source>
</evidence>
<dbReference type="Gene3D" id="3.90.1200.10">
    <property type="match status" value="1"/>
</dbReference>
<feature type="transmembrane region" description="Helical" evidence="1">
    <location>
        <begin position="1410"/>
        <end position="1430"/>
    </location>
</feature>
<sequence length="1749" mass="189600">MTADTSLSPKSLGVTEADLTLAPPARGRVSRPRQAVVAMRAGWRNPLLRNGYLLTISSGLSAVIGFGYWAVAAWKYDAASVGSNSAAISMMVLAAAVAALNLSSAMVRFVPTAGRHTRRLVAVSFVVSSCLAVAISTAAVLIVRIIAPDTTFLSGVLPMAMFVVGTAGYALFVIQNGVLVGLQRAELVPVINVVFAVAKVAVVVALVTAMPMHGIFASWVLSMWVLVIVVGIYMFGWAIPRHQRLRQDHDLPPVRQIGRFVAFDYAGSISSIGSIDLMPIMVIAVLGAAPNAYFAIAWVIAYSLHLLNTNMGTSLVAATAANPGRLAKSVRHVLSHTAKLLVPVVIVTIAAAPLLLSIFGPGYQEATDTLRLLALAAIPNLVVTTAVSSARAQRRLGLLLSIQLTQCAIVLSLTWVLLHVMGLTGAGLAWLIAQTVMAGYLLVRRDQWMSNNHSDIRKPQAGAWRQMLPASATVRILQVLAALRLHKVVASALSLLRSRKAGRSPSFHALESAVADCPETAGCTNAQAVPTVSDVAVAILRSEDGEPCAVAKLAYGALGTRELSTQRAVLDHFTADHRLNDLRPLLPRIIAYRETTDGATSLETYRPGVTLAEAVLRHRDRAGAFTAEALTAIARLHEQTGTVALVDDTHLRSWVGEPLAALADICLRIEPRLASNVDQIGELLCGALMQRRTLVSWTHGDFTPDNIQLDPETGVVTGIVDWGGARPGQLALLDGYLLVLGVSRMIGGRELGAIVRRRLRAGGLNRREREPLSVSYHSSEAATSGCDRVDEEALIILTWLHHAAEMWRKCTTYQQHRIWWTANIAPVLRAVVASRTPRLTALPRPIVRQRRGIAVCPSTNVSGLTVAVVICAYTEDRWQELSAAIASVRAQTLPAAEIILVIDHCRPLYDRATSTFSDITVIQSPEPKGLSGARNTGVSAARSDIVAFLDDDAVAAPDWLASLAAPYENPHVLGVGGHVSPNWHAGRPNWFPPEFDWVVGCSYQGLPAERSPIRNFIGANMSLRRSLLLDSGGFDTALGRVGARPVGCEETELCIRVQRENPEGIHLYEPSARVLHKVPASRSTWSYYRSRCFSEGLSKARVSCTATAKHALSTERRYLTSTVPRALARNVGHAFRGHPSALIAAFALVIGVVITGLGYAVGHTQGRVNVPAETSKSSRRPLLIAAGMAPVCAAVVLWLVSLPKIRLDLIGDFGLVPLFPVTFWLALAVLLVGYAALIIGFPIRPWLLSGYLGVLILILHATPCVLYDTLRYSWAWKHVGVIDFFVRHEGVDSSIRELGVYQRWPGFFTLNATLIEAAGLRSSLDYAAWAPPVFGVLMLGPVYLIARTFTDDRRLLWTALVIFVLANWVGQDYFAPQPTAFFLYLTILALCLRYLAPRPRGETGNRRRDLMLWGALVLMVAAIAPTHQLTPLMTVLALAVLAICRYRVKALLLVAILAAVGWDVLFAWPWIAENMAGLMAKLGAPGENAKSGFINLGDASPSQVVVAHIDRLHSGAIGLLAVAGFIRRLRHHREFALALLAIAPVPVVAINDYDGEMVFRIYLFALPFLCFFAAAAFFPTKRKGRSWATRLALPIVLLMLIPGFLVSYYGKEQANYFSQGEAGASVFVYGIAPRGSLIIGATRDFPWAFMNYEFYTYERFGLLEPEDRQAILDDPVGGFTDLMAPYHHAYLVLTRSQIADVEMIGAMPAGSIASLTETVTNSPLFTVIYRTDDAVVLTMAHPMKQEGSM</sequence>
<evidence type="ECO:0000313" key="5">
    <source>
        <dbReference type="Proteomes" id="UP000287177"/>
    </source>
</evidence>
<feature type="transmembrane region" description="Helical" evidence="1">
    <location>
        <begin position="1535"/>
        <end position="1553"/>
    </location>
</feature>
<dbReference type="InterPro" id="IPR029044">
    <property type="entry name" value="Nucleotide-diphossugar_trans"/>
</dbReference>
<dbReference type="EMBL" id="ATDN01000025">
    <property type="protein sequence ID" value="RWA18244.1"/>
    <property type="molecule type" value="Genomic_DNA"/>
</dbReference>
<keyword evidence="1" id="KW-0472">Membrane</keyword>
<keyword evidence="1" id="KW-0812">Transmembrane</keyword>
<keyword evidence="1" id="KW-1133">Transmembrane helix</keyword>
<feature type="transmembrane region" description="Helical" evidence="1">
    <location>
        <begin position="1450"/>
        <end position="1471"/>
    </location>
</feature>
<feature type="transmembrane region" description="Helical" evidence="1">
    <location>
        <begin position="260"/>
        <end position="286"/>
    </location>
</feature>
<feature type="domain" description="Aminoglycoside phosphotransferase" evidence="3">
    <location>
        <begin position="561"/>
        <end position="731"/>
    </location>
</feature>
<feature type="transmembrane region" description="Helical" evidence="1">
    <location>
        <begin position="1326"/>
        <end position="1346"/>
    </location>
</feature>
<feature type="transmembrane region" description="Helical" evidence="1">
    <location>
        <begin position="186"/>
        <end position="210"/>
    </location>
</feature>
<dbReference type="Proteomes" id="UP000287177">
    <property type="component" value="Unassembled WGS sequence"/>
</dbReference>
<feature type="transmembrane region" description="Helical" evidence="1">
    <location>
        <begin position="122"/>
        <end position="146"/>
    </location>
</feature>
<comment type="caution">
    <text evidence="4">The sequence shown here is derived from an EMBL/GenBank/DDBJ whole genome shotgun (WGS) entry which is preliminary data.</text>
</comment>
<dbReference type="SUPFAM" id="SSF53448">
    <property type="entry name" value="Nucleotide-diphospho-sugar transferases"/>
    <property type="match status" value="1"/>
</dbReference>
<name>A0A439DQZ3_9MYCO</name>
<accession>A0A439DQZ3</accession>
<feature type="transmembrane region" description="Helical" evidence="1">
    <location>
        <begin position="1141"/>
        <end position="1161"/>
    </location>
</feature>
<evidence type="ECO:0000259" key="3">
    <source>
        <dbReference type="Pfam" id="PF01636"/>
    </source>
</evidence>
<feature type="domain" description="Glycosyltransferase 2-like" evidence="2">
    <location>
        <begin position="868"/>
        <end position="1028"/>
    </location>
</feature>
<proteinExistence type="predicted"/>
<organism evidence="4 5">
    <name type="scientific">Mycolicibacterium elephantis DSM 44368</name>
    <dbReference type="NCBI Taxonomy" id="1335622"/>
    <lineage>
        <taxon>Bacteria</taxon>
        <taxon>Bacillati</taxon>
        <taxon>Actinomycetota</taxon>
        <taxon>Actinomycetes</taxon>
        <taxon>Mycobacteriales</taxon>
        <taxon>Mycobacteriaceae</taxon>
        <taxon>Mycolicibacterium</taxon>
    </lineage>
</organism>
<dbReference type="InterPro" id="IPR002575">
    <property type="entry name" value="Aminoglycoside_PTrfase"/>
</dbReference>
<dbReference type="Gene3D" id="3.90.550.10">
    <property type="entry name" value="Spore Coat Polysaccharide Biosynthesis Protein SpsA, Chain A"/>
    <property type="match status" value="1"/>
</dbReference>
<feature type="transmembrane region" description="Helical" evidence="1">
    <location>
        <begin position="340"/>
        <end position="360"/>
    </location>
</feature>
<feature type="transmembrane region" description="Helical" evidence="1">
    <location>
        <begin position="1248"/>
        <end position="1270"/>
    </location>
</feature>
<keyword evidence="5" id="KW-1185">Reference proteome</keyword>
<evidence type="ECO:0000259" key="2">
    <source>
        <dbReference type="Pfam" id="PF00535"/>
    </source>
</evidence>
<feature type="transmembrane region" description="Helical" evidence="1">
    <location>
        <begin position="152"/>
        <end position="174"/>
    </location>
</feature>
<dbReference type="InterPro" id="IPR011009">
    <property type="entry name" value="Kinase-like_dom_sf"/>
</dbReference>
<feature type="transmembrane region" description="Helical" evidence="1">
    <location>
        <begin position="1221"/>
        <end position="1241"/>
    </location>
</feature>
<feature type="transmembrane region" description="Helical" evidence="1">
    <location>
        <begin position="1591"/>
        <end position="1610"/>
    </location>
</feature>
<dbReference type="InterPro" id="IPR001173">
    <property type="entry name" value="Glyco_trans_2-like"/>
</dbReference>
<dbReference type="PANTHER" id="PTHR43685">
    <property type="entry name" value="GLYCOSYLTRANSFERASE"/>
    <property type="match status" value="1"/>
</dbReference>
<evidence type="ECO:0000313" key="4">
    <source>
        <dbReference type="EMBL" id="RWA18244.1"/>
    </source>
</evidence>
<feature type="transmembrane region" description="Helical" evidence="1">
    <location>
        <begin position="1182"/>
        <end position="1201"/>
    </location>
</feature>
<feature type="transmembrane region" description="Helical" evidence="1">
    <location>
        <begin position="1559"/>
        <end position="1579"/>
    </location>
</feature>
<feature type="transmembrane region" description="Helical" evidence="1">
    <location>
        <begin position="1380"/>
        <end position="1396"/>
    </location>
</feature>
<feature type="transmembrane region" description="Helical" evidence="1">
    <location>
        <begin position="216"/>
        <end position="239"/>
    </location>
</feature>
<feature type="transmembrane region" description="Helical" evidence="1">
    <location>
        <begin position="1355"/>
        <end position="1374"/>
    </location>
</feature>
<evidence type="ECO:0000256" key="1">
    <source>
        <dbReference type="SAM" id="Phobius"/>
    </source>
</evidence>
<protein>
    <recommendedName>
        <fullName evidence="6">Glycosyltransferase 2-like domain-containing protein</fullName>
    </recommendedName>
</protein>
<feature type="transmembrane region" description="Helical" evidence="1">
    <location>
        <begin position="292"/>
        <end position="319"/>
    </location>
</feature>
<dbReference type="InterPro" id="IPR050834">
    <property type="entry name" value="Glycosyltransf_2"/>
</dbReference>
<feature type="transmembrane region" description="Helical" evidence="1">
    <location>
        <begin position="52"/>
        <end position="74"/>
    </location>
</feature>